<name>A0AAJ4ZER9_PANPU</name>
<dbReference type="PANTHER" id="PTHR30204:SF92">
    <property type="entry name" value="HTH-TYPE TRANSCRIPTIONAL REGULATOR ZNTR"/>
    <property type="match status" value="1"/>
</dbReference>
<dbReference type="SUPFAM" id="SSF46955">
    <property type="entry name" value="Putative DNA-binding domain"/>
    <property type="match status" value="1"/>
</dbReference>
<reference evidence="5" key="1">
    <citation type="submission" date="2014-12" db="EMBL/GenBank/DDBJ databases">
        <title>Complete Genome Sequencing of Pandoraea pulmonicola DSM 16583.</title>
        <authorList>
            <person name="Chan K.-G."/>
        </authorList>
    </citation>
    <scope>NUCLEOTIDE SEQUENCE [LARGE SCALE GENOMIC DNA]</scope>
    <source>
        <strain evidence="5">DSM 16583</strain>
    </source>
</reference>
<dbReference type="Gene3D" id="1.10.1660.10">
    <property type="match status" value="1"/>
</dbReference>
<dbReference type="EMBL" id="CP010310">
    <property type="protein sequence ID" value="APD13637.1"/>
    <property type="molecule type" value="Genomic_DNA"/>
</dbReference>
<dbReference type="GO" id="GO:0003677">
    <property type="term" value="F:DNA binding"/>
    <property type="evidence" value="ECO:0007669"/>
    <property type="project" value="UniProtKB-KW"/>
</dbReference>
<dbReference type="EMBL" id="UGSJ01000001">
    <property type="protein sequence ID" value="SUA91960.1"/>
    <property type="molecule type" value="Genomic_DNA"/>
</dbReference>
<dbReference type="PRINTS" id="PR00040">
    <property type="entry name" value="HTHMERR"/>
</dbReference>
<dbReference type="Proteomes" id="UP000254589">
    <property type="component" value="Unassembled WGS sequence"/>
</dbReference>
<dbReference type="CDD" id="cd01282">
    <property type="entry name" value="HTH_MerR-like_sg3"/>
    <property type="match status" value="1"/>
</dbReference>
<evidence type="ECO:0000256" key="1">
    <source>
        <dbReference type="ARBA" id="ARBA00023125"/>
    </source>
</evidence>
<keyword evidence="1" id="KW-0238">DNA-binding</keyword>
<protein>
    <submittedName>
        <fullName evidence="4">Copper export regulator</fullName>
    </submittedName>
    <submittedName>
        <fullName evidence="3">MerR family transcriptional regulator</fullName>
    </submittedName>
</protein>
<proteinExistence type="predicted"/>
<evidence type="ECO:0000313" key="5">
    <source>
        <dbReference type="Proteomes" id="UP000035086"/>
    </source>
</evidence>
<dbReference type="AlphaFoldDB" id="A0AAJ4ZER9"/>
<reference evidence="3" key="2">
    <citation type="submission" date="2016-11" db="EMBL/GenBank/DDBJ databases">
        <title>Complete Genome Sequencing of Pandoraea pulmonicola DSM 16583.</title>
        <authorList>
            <person name="Chan K.-G."/>
        </authorList>
    </citation>
    <scope>NUCLEOTIDE SEQUENCE</scope>
    <source>
        <strain evidence="3">DSM 16583</strain>
    </source>
</reference>
<dbReference type="InterPro" id="IPR047057">
    <property type="entry name" value="MerR_fam"/>
</dbReference>
<feature type="domain" description="HTH merR-type" evidence="2">
    <location>
        <begin position="1"/>
        <end position="68"/>
    </location>
</feature>
<dbReference type="PANTHER" id="PTHR30204">
    <property type="entry name" value="REDOX-CYCLING DRUG-SENSING TRANSCRIPTIONAL ACTIVATOR SOXR"/>
    <property type="match status" value="1"/>
</dbReference>
<evidence type="ECO:0000313" key="4">
    <source>
        <dbReference type="EMBL" id="SUA91960.1"/>
    </source>
</evidence>
<dbReference type="InterPro" id="IPR000551">
    <property type="entry name" value="MerR-type_HTH_dom"/>
</dbReference>
<dbReference type="Pfam" id="PF13411">
    <property type="entry name" value="MerR_1"/>
    <property type="match status" value="1"/>
</dbReference>
<dbReference type="InterPro" id="IPR009061">
    <property type="entry name" value="DNA-bd_dom_put_sf"/>
</dbReference>
<evidence type="ECO:0000259" key="2">
    <source>
        <dbReference type="PROSITE" id="PS50937"/>
    </source>
</evidence>
<reference evidence="4 6" key="3">
    <citation type="submission" date="2018-06" db="EMBL/GenBank/DDBJ databases">
        <authorList>
            <consortium name="Pathogen Informatics"/>
            <person name="Doyle S."/>
        </authorList>
    </citation>
    <scope>NUCLEOTIDE SEQUENCE [LARGE SCALE GENOMIC DNA]</scope>
    <source>
        <strain evidence="4 6">NCTC13159</strain>
    </source>
</reference>
<sequence length="140" mass="16029">MRIGELARRTGVSERMLRYYEQEGLLTPKRTNTGYRDYGPDDVDAAHRIRVLSSAGLKIRSIRLLLPCVLGTKPVFHPCAEARAALRREVEKLDVQLHNLSESRRVVATLLHAIDTNETLRLDGRKKRADKSHARLFRQT</sequence>
<dbReference type="GO" id="GO:0003700">
    <property type="term" value="F:DNA-binding transcription factor activity"/>
    <property type="evidence" value="ECO:0007669"/>
    <property type="project" value="InterPro"/>
</dbReference>
<organism evidence="4 6">
    <name type="scientific">Pandoraea pulmonicola</name>
    <dbReference type="NCBI Taxonomy" id="93221"/>
    <lineage>
        <taxon>Bacteria</taxon>
        <taxon>Pseudomonadati</taxon>
        <taxon>Pseudomonadota</taxon>
        <taxon>Betaproteobacteria</taxon>
        <taxon>Burkholderiales</taxon>
        <taxon>Burkholderiaceae</taxon>
        <taxon>Pandoraea</taxon>
    </lineage>
</organism>
<dbReference type="PROSITE" id="PS50937">
    <property type="entry name" value="HTH_MERR_2"/>
    <property type="match status" value="1"/>
</dbReference>
<evidence type="ECO:0000313" key="3">
    <source>
        <dbReference type="EMBL" id="APD13637.1"/>
    </source>
</evidence>
<gene>
    <name evidence="4" type="primary">hmrR_1</name>
    <name evidence="4" type="ORF">NCTC13159_03480</name>
    <name evidence="3" type="ORF">RO07_04000</name>
</gene>
<dbReference type="Proteomes" id="UP000035086">
    <property type="component" value="Chromosome"/>
</dbReference>
<dbReference type="KEGG" id="ppul:RO07_04000"/>
<evidence type="ECO:0000313" key="6">
    <source>
        <dbReference type="Proteomes" id="UP000254589"/>
    </source>
</evidence>
<dbReference type="RefSeq" id="WP_052266765.1">
    <property type="nucleotide sequence ID" value="NZ_CP010310.2"/>
</dbReference>
<dbReference type="PROSITE" id="PS00552">
    <property type="entry name" value="HTH_MERR_1"/>
    <property type="match status" value="1"/>
</dbReference>
<keyword evidence="5" id="KW-1185">Reference proteome</keyword>
<accession>A0AAJ4ZER9</accession>
<dbReference type="SMART" id="SM00422">
    <property type="entry name" value="HTH_MERR"/>
    <property type="match status" value="1"/>
</dbReference>